<protein>
    <recommendedName>
        <fullName evidence="1">Rv2525c-like glycoside hydrolase-like domain-containing protein</fullName>
    </recommendedName>
</protein>
<dbReference type="Proteomes" id="UP001500742">
    <property type="component" value="Unassembled WGS sequence"/>
</dbReference>
<reference evidence="3" key="1">
    <citation type="journal article" date="2019" name="Int. J. Syst. Evol. Microbiol.">
        <title>The Global Catalogue of Microorganisms (GCM) 10K type strain sequencing project: providing services to taxonomists for standard genome sequencing and annotation.</title>
        <authorList>
            <consortium name="The Broad Institute Genomics Platform"/>
            <consortium name="The Broad Institute Genome Sequencing Center for Infectious Disease"/>
            <person name="Wu L."/>
            <person name="Ma J."/>
        </authorList>
    </citation>
    <scope>NUCLEOTIDE SEQUENCE [LARGE SCALE GENOMIC DNA]</scope>
    <source>
        <strain evidence="3">JCM 16601</strain>
    </source>
</reference>
<keyword evidence="3" id="KW-1185">Reference proteome</keyword>
<name>A0ABP7P2Z9_9SPHI</name>
<proteinExistence type="predicted"/>
<sequence length="223" mass="23999">MPNTTIPLALPGTVQKAAAGLSGFDINSHVTAAQATGFKNAGYDFCIRYIPRTAKLIKNNLTHAEALRILNAGLALMAVQHVALPQWVPSETLGTAYGTYAASYAKEIVGLPPGINIWLDLEEVDKNAPAADVIAYCQAWYAAVHAAGYVPGVYVGYGCGLTSQQLYNNLSFSHYWRAYNGPEVATRGFQILQKTQKLVNGSMIDPNVMQTDHLGGTALWLAK</sequence>
<organism evidence="2 3">
    <name type="scientific">Mucilaginibacter dorajii</name>
    <dbReference type="NCBI Taxonomy" id="692994"/>
    <lineage>
        <taxon>Bacteria</taxon>
        <taxon>Pseudomonadati</taxon>
        <taxon>Bacteroidota</taxon>
        <taxon>Sphingobacteriia</taxon>
        <taxon>Sphingobacteriales</taxon>
        <taxon>Sphingobacteriaceae</taxon>
        <taxon>Mucilaginibacter</taxon>
    </lineage>
</organism>
<evidence type="ECO:0000313" key="2">
    <source>
        <dbReference type="EMBL" id="GAA3958851.1"/>
    </source>
</evidence>
<evidence type="ECO:0000259" key="1">
    <source>
        <dbReference type="Pfam" id="PF08924"/>
    </source>
</evidence>
<accession>A0ABP7P2Z9</accession>
<dbReference type="RefSeq" id="WP_259090458.1">
    <property type="nucleotide sequence ID" value="NZ_BAAAZC010000004.1"/>
</dbReference>
<dbReference type="EMBL" id="BAAAZC010000004">
    <property type="protein sequence ID" value="GAA3958851.1"/>
    <property type="molecule type" value="Genomic_DNA"/>
</dbReference>
<dbReference type="InterPro" id="IPR015020">
    <property type="entry name" value="Rv2525c-like_Glyco_Hydro-like"/>
</dbReference>
<gene>
    <name evidence="2" type="ORF">GCM10022210_02780</name>
</gene>
<evidence type="ECO:0000313" key="3">
    <source>
        <dbReference type="Proteomes" id="UP001500742"/>
    </source>
</evidence>
<dbReference type="Gene3D" id="3.20.20.80">
    <property type="entry name" value="Glycosidases"/>
    <property type="match status" value="1"/>
</dbReference>
<dbReference type="InterPro" id="IPR017853">
    <property type="entry name" value="GH"/>
</dbReference>
<dbReference type="Pfam" id="PF08924">
    <property type="entry name" value="Rv2525c_GlyHyd-like"/>
    <property type="match status" value="1"/>
</dbReference>
<feature type="domain" description="Rv2525c-like glycoside hydrolase-like" evidence="1">
    <location>
        <begin position="38"/>
        <end position="166"/>
    </location>
</feature>
<comment type="caution">
    <text evidence="2">The sequence shown here is derived from an EMBL/GenBank/DDBJ whole genome shotgun (WGS) entry which is preliminary data.</text>
</comment>
<dbReference type="SUPFAM" id="SSF51445">
    <property type="entry name" value="(Trans)glycosidases"/>
    <property type="match status" value="1"/>
</dbReference>